<evidence type="ECO:0000313" key="3">
    <source>
        <dbReference type="EMBL" id="KAK8726021.1"/>
    </source>
</evidence>
<keyword evidence="4" id="KW-1185">Reference proteome</keyword>
<feature type="domain" description="Ig-like" evidence="2">
    <location>
        <begin position="102"/>
        <end position="143"/>
    </location>
</feature>
<evidence type="ECO:0000259" key="2">
    <source>
        <dbReference type="PROSITE" id="PS50835"/>
    </source>
</evidence>
<dbReference type="PROSITE" id="PS50835">
    <property type="entry name" value="IG_LIKE"/>
    <property type="match status" value="2"/>
</dbReference>
<dbReference type="PANTHER" id="PTHR23278:SF19">
    <property type="entry name" value="OBSCURIN"/>
    <property type="match status" value="1"/>
</dbReference>
<accession>A0AAW0WG86</accession>
<reference evidence="3 4" key="1">
    <citation type="journal article" date="2024" name="BMC Genomics">
        <title>Genome assembly of redclaw crayfish (Cherax quadricarinatus) provides insights into its immune adaptation and hypoxia tolerance.</title>
        <authorList>
            <person name="Liu Z."/>
            <person name="Zheng J."/>
            <person name="Li H."/>
            <person name="Fang K."/>
            <person name="Wang S."/>
            <person name="He J."/>
            <person name="Zhou D."/>
            <person name="Weng S."/>
            <person name="Chi M."/>
            <person name="Gu Z."/>
            <person name="He J."/>
            <person name="Li F."/>
            <person name="Wang M."/>
        </authorList>
    </citation>
    <scope>NUCLEOTIDE SEQUENCE [LARGE SCALE GENOMIC DNA]</scope>
    <source>
        <strain evidence="3">ZL_2023a</strain>
    </source>
</reference>
<dbReference type="Proteomes" id="UP001445076">
    <property type="component" value="Unassembled WGS sequence"/>
</dbReference>
<dbReference type="SUPFAM" id="SSF48726">
    <property type="entry name" value="Immunoglobulin"/>
    <property type="match status" value="2"/>
</dbReference>
<dbReference type="InterPro" id="IPR013783">
    <property type="entry name" value="Ig-like_fold"/>
</dbReference>
<dbReference type="InterPro" id="IPR007110">
    <property type="entry name" value="Ig-like_dom"/>
</dbReference>
<evidence type="ECO:0000256" key="1">
    <source>
        <dbReference type="ARBA" id="ARBA00023157"/>
    </source>
</evidence>
<evidence type="ECO:0000313" key="4">
    <source>
        <dbReference type="Proteomes" id="UP001445076"/>
    </source>
</evidence>
<comment type="caution">
    <text evidence="3">The sequence shown here is derived from an EMBL/GenBank/DDBJ whole genome shotgun (WGS) entry which is preliminary data.</text>
</comment>
<dbReference type="InterPro" id="IPR036179">
    <property type="entry name" value="Ig-like_dom_sf"/>
</dbReference>
<name>A0AAW0WG86_CHEQU</name>
<sequence length="194" mass="21164">RPASVVIRPPTEPLVEGSQTRLECVAAGAYPSAVIVWEKTLAGRSTVLKATSLRLGEVTSSWLTLVPEAEDHGATLTCRAHNPNIPVHAATTSTALQITFAPRVTLRLGYNLQTRPVTEGEDVYFECEVASNPPPHAITWYKDVSTGTSRLGGDAQPQRWCVGLQQQPGAADGETDLSWQLHLRRHQHTGHHHQ</sequence>
<feature type="non-terminal residue" evidence="3">
    <location>
        <position position="1"/>
    </location>
</feature>
<dbReference type="PANTHER" id="PTHR23278">
    <property type="entry name" value="SIDESTEP PROTEIN"/>
    <property type="match status" value="1"/>
</dbReference>
<protein>
    <recommendedName>
        <fullName evidence="2">Ig-like domain-containing protein</fullName>
    </recommendedName>
</protein>
<keyword evidence="1" id="KW-1015">Disulfide bond</keyword>
<dbReference type="InterPro" id="IPR013162">
    <property type="entry name" value="CD80_C2-set"/>
</dbReference>
<feature type="domain" description="Ig-like" evidence="2">
    <location>
        <begin position="2"/>
        <end position="99"/>
    </location>
</feature>
<dbReference type="EMBL" id="JARKIK010000080">
    <property type="protein sequence ID" value="KAK8726021.1"/>
    <property type="molecule type" value="Genomic_DNA"/>
</dbReference>
<dbReference type="Gene3D" id="2.60.40.10">
    <property type="entry name" value="Immunoglobulins"/>
    <property type="match status" value="2"/>
</dbReference>
<dbReference type="AlphaFoldDB" id="A0AAW0WG86"/>
<gene>
    <name evidence="3" type="ORF">OTU49_010340</name>
</gene>
<organism evidence="3 4">
    <name type="scientific">Cherax quadricarinatus</name>
    <name type="common">Australian red claw crayfish</name>
    <dbReference type="NCBI Taxonomy" id="27406"/>
    <lineage>
        <taxon>Eukaryota</taxon>
        <taxon>Metazoa</taxon>
        <taxon>Ecdysozoa</taxon>
        <taxon>Arthropoda</taxon>
        <taxon>Crustacea</taxon>
        <taxon>Multicrustacea</taxon>
        <taxon>Malacostraca</taxon>
        <taxon>Eumalacostraca</taxon>
        <taxon>Eucarida</taxon>
        <taxon>Decapoda</taxon>
        <taxon>Pleocyemata</taxon>
        <taxon>Astacidea</taxon>
        <taxon>Parastacoidea</taxon>
        <taxon>Parastacidae</taxon>
        <taxon>Cherax</taxon>
    </lineage>
</organism>
<dbReference type="Pfam" id="PF08205">
    <property type="entry name" value="C2-set_2"/>
    <property type="match status" value="1"/>
</dbReference>
<proteinExistence type="predicted"/>